<dbReference type="EMBL" id="BMED01000002">
    <property type="protein sequence ID" value="GGC74039.1"/>
    <property type="molecule type" value="Genomic_DNA"/>
</dbReference>
<dbReference type="Pfam" id="PF19289">
    <property type="entry name" value="PmbA_TldD_3rd"/>
    <property type="match status" value="1"/>
</dbReference>
<dbReference type="PANTHER" id="PTHR43666">
    <property type="entry name" value="TLDD PROTEIN"/>
    <property type="match status" value="1"/>
</dbReference>
<proteinExistence type="predicted"/>
<evidence type="ECO:0000313" key="3">
    <source>
        <dbReference type="Proteomes" id="UP000637423"/>
    </source>
</evidence>
<name>A0A916UID4_9BURK</name>
<protein>
    <submittedName>
        <fullName evidence="2">Zn-dependent protease</fullName>
    </submittedName>
</protein>
<sequence length="440" mass="48243">MQDFFHKIAATVESLLQAGEQSTCWFSAESTDFVRFNRSAIRQPGHVIQRLLTITLIQGARHANTSLTLSGQLDEDQAMLADAIAQLRLQLPDLPEDPYLLIATDVQDTTQLLPSNTVSTDSIVDQILAAAQGYDMVGILISGSLYRGFANSLGQRNWYEVANFNFDWSLFHAADKAVKSGYAGFEWDGRAFSGKFADAVQRLSLLAIPPVTIPPGNYRAYLAPAALNELIGMLNWGGVAEKSLRTHQSPLRRMRTGDAVLHPSIKLSEDSRTGLAPGFQAKGFIKPPIEPLIQDGKLVGSMISPRTAKEYGLVSNGADDDETANAMVMQPGSLSMDQVLAELGTGIFISNLWYLNFSDRANCRITGMTRFATFWVEDGKIKAPLNVMRFDDSLFRILGDKLLALTQETEVIMDDRSYGERHTGGTIVPGALLGEMSFVL</sequence>
<dbReference type="InterPro" id="IPR036059">
    <property type="entry name" value="TldD/PmbA_sf"/>
</dbReference>
<comment type="caution">
    <text evidence="2">The sequence shown here is derived from an EMBL/GenBank/DDBJ whole genome shotgun (WGS) entry which is preliminary data.</text>
</comment>
<evidence type="ECO:0000313" key="2">
    <source>
        <dbReference type="EMBL" id="GGC74039.1"/>
    </source>
</evidence>
<keyword evidence="2" id="KW-0645">Protease</keyword>
<dbReference type="GO" id="GO:0008237">
    <property type="term" value="F:metallopeptidase activity"/>
    <property type="evidence" value="ECO:0007669"/>
    <property type="project" value="InterPro"/>
</dbReference>
<dbReference type="SUPFAM" id="SSF111283">
    <property type="entry name" value="Putative modulator of DNA gyrase, PmbA/TldD"/>
    <property type="match status" value="1"/>
</dbReference>
<feature type="domain" description="Metalloprotease TldD/E C-terminal" evidence="1">
    <location>
        <begin position="215"/>
        <end position="438"/>
    </location>
</feature>
<dbReference type="InterPro" id="IPR045569">
    <property type="entry name" value="Metalloprtase-TldD/E_C"/>
</dbReference>
<organism evidence="2 3">
    <name type="scientific">Undibacterium terreum</name>
    <dbReference type="NCBI Taxonomy" id="1224302"/>
    <lineage>
        <taxon>Bacteria</taxon>
        <taxon>Pseudomonadati</taxon>
        <taxon>Pseudomonadota</taxon>
        <taxon>Betaproteobacteria</taxon>
        <taxon>Burkholderiales</taxon>
        <taxon>Oxalobacteraceae</taxon>
        <taxon>Undibacterium</taxon>
    </lineage>
</organism>
<dbReference type="RefSeq" id="WP_188566065.1">
    <property type="nucleotide sequence ID" value="NZ_BMED01000002.1"/>
</dbReference>
<dbReference type="PANTHER" id="PTHR43666:SF1">
    <property type="entry name" value="CONSERVED PROTEIN"/>
    <property type="match status" value="1"/>
</dbReference>
<evidence type="ECO:0000259" key="1">
    <source>
        <dbReference type="Pfam" id="PF19289"/>
    </source>
</evidence>
<dbReference type="AlphaFoldDB" id="A0A916UID4"/>
<reference evidence="2" key="1">
    <citation type="journal article" date="2014" name="Int. J. Syst. Evol. Microbiol.">
        <title>Complete genome sequence of Corynebacterium casei LMG S-19264T (=DSM 44701T), isolated from a smear-ripened cheese.</title>
        <authorList>
            <consortium name="US DOE Joint Genome Institute (JGI-PGF)"/>
            <person name="Walter F."/>
            <person name="Albersmeier A."/>
            <person name="Kalinowski J."/>
            <person name="Ruckert C."/>
        </authorList>
    </citation>
    <scope>NUCLEOTIDE SEQUENCE</scope>
    <source>
        <strain evidence="2">CGMCC 1.10998</strain>
    </source>
</reference>
<dbReference type="Proteomes" id="UP000637423">
    <property type="component" value="Unassembled WGS sequence"/>
</dbReference>
<dbReference type="GO" id="GO:0006508">
    <property type="term" value="P:proteolysis"/>
    <property type="evidence" value="ECO:0007669"/>
    <property type="project" value="UniProtKB-KW"/>
</dbReference>
<accession>A0A916UID4</accession>
<keyword evidence="3" id="KW-1185">Reference proteome</keyword>
<gene>
    <name evidence="2" type="ORF">GCM10011396_21610</name>
</gene>
<keyword evidence="2" id="KW-0378">Hydrolase</keyword>
<reference evidence="2" key="2">
    <citation type="submission" date="2020-09" db="EMBL/GenBank/DDBJ databases">
        <authorList>
            <person name="Sun Q."/>
            <person name="Zhou Y."/>
        </authorList>
    </citation>
    <scope>NUCLEOTIDE SEQUENCE</scope>
    <source>
        <strain evidence="2">CGMCC 1.10998</strain>
    </source>
</reference>